<dbReference type="AlphaFoldDB" id="A0A383CBS2"/>
<dbReference type="InterPro" id="IPR023214">
    <property type="entry name" value="HAD_sf"/>
</dbReference>
<name>A0A383CBS2_9ZZZZ</name>
<dbReference type="Gene3D" id="1.10.150.240">
    <property type="entry name" value="Putative phosphatase, domain 2"/>
    <property type="match status" value="1"/>
</dbReference>
<dbReference type="SUPFAM" id="SSF56784">
    <property type="entry name" value="HAD-like"/>
    <property type="match status" value="1"/>
</dbReference>
<dbReference type="InterPro" id="IPR036412">
    <property type="entry name" value="HAD-like_sf"/>
</dbReference>
<accession>A0A383CBS2</accession>
<dbReference type="EMBL" id="UINC01207462">
    <property type="protein sequence ID" value="SVE29550.1"/>
    <property type="molecule type" value="Genomic_DNA"/>
</dbReference>
<dbReference type="PANTHER" id="PTHR43434:SF1">
    <property type="entry name" value="PHOSPHOGLYCOLATE PHOSPHATASE"/>
    <property type="match status" value="1"/>
</dbReference>
<dbReference type="GO" id="GO:0006281">
    <property type="term" value="P:DNA repair"/>
    <property type="evidence" value="ECO:0007669"/>
    <property type="project" value="TreeGrafter"/>
</dbReference>
<dbReference type="GO" id="GO:0005829">
    <property type="term" value="C:cytosol"/>
    <property type="evidence" value="ECO:0007669"/>
    <property type="project" value="TreeGrafter"/>
</dbReference>
<dbReference type="InterPro" id="IPR050155">
    <property type="entry name" value="HAD-like_hydrolase_sf"/>
</dbReference>
<evidence type="ECO:0008006" key="2">
    <source>
        <dbReference type="Google" id="ProtNLM"/>
    </source>
</evidence>
<protein>
    <recommendedName>
        <fullName evidence="2">Phosphoglycolate phosphatase</fullName>
    </recommendedName>
</protein>
<organism evidence="1">
    <name type="scientific">marine metagenome</name>
    <dbReference type="NCBI Taxonomy" id="408172"/>
    <lineage>
        <taxon>unclassified sequences</taxon>
        <taxon>metagenomes</taxon>
        <taxon>ecological metagenomes</taxon>
    </lineage>
</organism>
<gene>
    <name evidence="1" type="ORF">METZ01_LOCUS482404</name>
</gene>
<dbReference type="InterPro" id="IPR023198">
    <property type="entry name" value="PGP-like_dom2"/>
</dbReference>
<feature type="non-terminal residue" evidence="1">
    <location>
        <position position="127"/>
    </location>
</feature>
<dbReference type="PANTHER" id="PTHR43434">
    <property type="entry name" value="PHOSPHOGLYCOLATE PHOSPHATASE"/>
    <property type="match status" value="1"/>
</dbReference>
<dbReference type="GO" id="GO:0008967">
    <property type="term" value="F:phosphoglycolate phosphatase activity"/>
    <property type="evidence" value="ECO:0007669"/>
    <property type="project" value="TreeGrafter"/>
</dbReference>
<proteinExistence type="predicted"/>
<reference evidence="1" key="1">
    <citation type="submission" date="2018-05" db="EMBL/GenBank/DDBJ databases">
        <authorList>
            <person name="Lanie J.A."/>
            <person name="Ng W.-L."/>
            <person name="Kazmierczak K.M."/>
            <person name="Andrzejewski T.M."/>
            <person name="Davidsen T.M."/>
            <person name="Wayne K.J."/>
            <person name="Tettelin H."/>
            <person name="Glass J.I."/>
            <person name="Rusch D."/>
            <person name="Podicherti R."/>
            <person name="Tsui H.-C.T."/>
            <person name="Winkler M.E."/>
        </authorList>
    </citation>
    <scope>NUCLEOTIDE SEQUENCE</scope>
</reference>
<dbReference type="Gene3D" id="3.40.50.1000">
    <property type="entry name" value="HAD superfamily/HAD-like"/>
    <property type="match status" value="1"/>
</dbReference>
<dbReference type="Pfam" id="PF00702">
    <property type="entry name" value="Hydrolase"/>
    <property type="match status" value="1"/>
</dbReference>
<evidence type="ECO:0000313" key="1">
    <source>
        <dbReference type="EMBL" id="SVE29550.1"/>
    </source>
</evidence>
<sequence>MVYADRFDAVLFDLDGTLIETAPDLCGALNHTLAKAGRKGVELGQVRQMIGDGARVMLRLGLEATGREPDDDEIERWFAALLDYYWDHVADESYAFPGVLPALDRLRASGLKLAVCTNKPHRLSNHL</sequence>